<keyword evidence="7" id="KW-0472">Membrane</keyword>
<feature type="repeat" description="ANK" evidence="8">
    <location>
        <begin position="167"/>
        <end position="199"/>
    </location>
</feature>
<keyword evidence="5" id="KW-0528">Neurotoxin</keyword>
<keyword evidence="4" id="KW-0677">Repeat</keyword>
<dbReference type="PANTHER" id="PTHR24171">
    <property type="entry name" value="ANKYRIN REPEAT DOMAIN-CONTAINING PROTEIN 39-RELATED"/>
    <property type="match status" value="1"/>
</dbReference>
<keyword evidence="10" id="KW-1185">Reference proteome</keyword>
<dbReference type="PROSITE" id="PS50088">
    <property type="entry name" value="ANK_REPEAT"/>
    <property type="match status" value="3"/>
</dbReference>
<keyword evidence="3" id="KW-1052">Target cell membrane</keyword>
<evidence type="ECO:0000256" key="9">
    <source>
        <dbReference type="SAM" id="MobiDB-lite"/>
    </source>
</evidence>
<dbReference type="Pfam" id="PF00023">
    <property type="entry name" value="Ank"/>
    <property type="match status" value="1"/>
</dbReference>
<keyword evidence="5" id="KW-0800">Toxin</keyword>
<evidence type="ECO:0000256" key="7">
    <source>
        <dbReference type="ARBA" id="ARBA00023298"/>
    </source>
</evidence>
<dbReference type="Gene3D" id="1.25.40.20">
    <property type="entry name" value="Ankyrin repeat-containing domain"/>
    <property type="match status" value="1"/>
</dbReference>
<reference evidence="11" key="1">
    <citation type="submission" date="2025-08" db="UniProtKB">
        <authorList>
            <consortium name="RefSeq"/>
        </authorList>
    </citation>
    <scope>IDENTIFICATION</scope>
    <source>
        <tissue evidence="11">Muscle</tissue>
    </source>
</reference>
<dbReference type="InterPro" id="IPR002110">
    <property type="entry name" value="Ankyrin_rpt"/>
</dbReference>
<evidence type="ECO:0000256" key="6">
    <source>
        <dbReference type="ARBA" id="ARBA00023043"/>
    </source>
</evidence>
<evidence type="ECO:0000313" key="10">
    <source>
        <dbReference type="Proteomes" id="UP000694941"/>
    </source>
</evidence>
<proteinExistence type="predicted"/>
<sequence>MCEKPQDQTSDYVCQEDQKGHHSVDSFTDFTVITDNEEIPSNTTSDDKESNKSLEKQDTASLNLGGLNRDSTRSAFTPYRPSTVLTNLQRGNVQTQTPAAYPERTVHQLAAQGELFQEHITGENQNQIDERDDNGLTPVAWASAYGQLATVRLLLAHRANATIVGHHGESPLLFASANGHSHILRELFNEHVDIEHVDDDGNTALMYAAFNNHPMCIQELLNAGANITARNNDLHTAYEIAVARGSKHAQQVLEKYMMEILLKS</sequence>
<dbReference type="InterPro" id="IPR036770">
    <property type="entry name" value="Ankyrin_rpt-contain_sf"/>
</dbReference>
<organism evidence="10 11">
    <name type="scientific">Limulus polyphemus</name>
    <name type="common">Atlantic horseshoe crab</name>
    <dbReference type="NCBI Taxonomy" id="6850"/>
    <lineage>
        <taxon>Eukaryota</taxon>
        <taxon>Metazoa</taxon>
        <taxon>Ecdysozoa</taxon>
        <taxon>Arthropoda</taxon>
        <taxon>Chelicerata</taxon>
        <taxon>Merostomata</taxon>
        <taxon>Xiphosura</taxon>
        <taxon>Limulidae</taxon>
        <taxon>Limulus</taxon>
    </lineage>
</organism>
<dbReference type="Pfam" id="PF12796">
    <property type="entry name" value="Ank_2"/>
    <property type="match status" value="1"/>
</dbReference>
<feature type="repeat" description="ANK" evidence="8">
    <location>
        <begin position="200"/>
        <end position="232"/>
    </location>
</feature>
<evidence type="ECO:0000256" key="2">
    <source>
        <dbReference type="ARBA" id="ARBA00022483"/>
    </source>
</evidence>
<dbReference type="SMART" id="SM00248">
    <property type="entry name" value="ANK"/>
    <property type="match status" value="3"/>
</dbReference>
<evidence type="ECO:0000256" key="4">
    <source>
        <dbReference type="ARBA" id="ARBA00022737"/>
    </source>
</evidence>
<feature type="compositionally biased region" description="Basic and acidic residues" evidence="9">
    <location>
        <begin position="45"/>
        <end position="56"/>
    </location>
</feature>
<feature type="region of interest" description="Disordered" evidence="9">
    <location>
        <begin position="1"/>
        <end position="56"/>
    </location>
</feature>
<gene>
    <name evidence="11" type="primary">LOC106459109</name>
</gene>
<feature type="repeat" description="ANK" evidence="8">
    <location>
        <begin position="134"/>
        <end position="166"/>
    </location>
</feature>
<feature type="compositionally biased region" description="Polar residues" evidence="9">
    <location>
        <begin position="25"/>
        <end position="44"/>
    </location>
</feature>
<evidence type="ECO:0000313" key="11">
    <source>
        <dbReference type="RefSeq" id="XP_013774149.1"/>
    </source>
</evidence>
<keyword evidence="5" id="KW-0638">Presynaptic neurotoxin</keyword>
<keyword evidence="6 8" id="KW-0040">ANK repeat</keyword>
<dbReference type="Proteomes" id="UP000694941">
    <property type="component" value="Unplaced"/>
</dbReference>
<comment type="subcellular location">
    <subcellularLocation>
        <location evidence="1">Target cell membrane</location>
    </subcellularLocation>
</comment>
<evidence type="ECO:0000256" key="5">
    <source>
        <dbReference type="ARBA" id="ARBA00023028"/>
    </source>
</evidence>
<dbReference type="RefSeq" id="XP_013774149.1">
    <property type="nucleotide sequence ID" value="XM_013918695.2"/>
</dbReference>
<dbReference type="SUPFAM" id="SSF48403">
    <property type="entry name" value="Ankyrin repeat"/>
    <property type="match status" value="1"/>
</dbReference>
<evidence type="ECO:0000256" key="3">
    <source>
        <dbReference type="ARBA" id="ARBA00022537"/>
    </source>
</evidence>
<protein>
    <submittedName>
        <fullName evidence="11">Ankyrin repeat family A protein 2-like</fullName>
    </submittedName>
</protein>
<dbReference type="PROSITE" id="PS50297">
    <property type="entry name" value="ANK_REP_REGION"/>
    <property type="match status" value="2"/>
</dbReference>
<evidence type="ECO:0000256" key="8">
    <source>
        <dbReference type="PROSITE-ProRule" id="PRU00023"/>
    </source>
</evidence>
<keyword evidence="2" id="KW-0268">Exocytosis</keyword>
<keyword evidence="7" id="KW-1053">Target membrane</keyword>
<accession>A0ABM1B3N2</accession>
<dbReference type="GeneID" id="106459109"/>
<evidence type="ECO:0000256" key="1">
    <source>
        <dbReference type="ARBA" id="ARBA00004175"/>
    </source>
</evidence>
<name>A0ABM1B3N2_LIMPO</name>